<gene>
    <name evidence="6" type="ORF">EDC63_1344</name>
</gene>
<dbReference type="Gene3D" id="6.10.340.10">
    <property type="match status" value="1"/>
</dbReference>
<accession>A0A4V2W0Q5</accession>
<evidence type="ECO:0000313" key="7">
    <source>
        <dbReference type="Proteomes" id="UP000295367"/>
    </source>
</evidence>
<feature type="transmembrane region" description="Helical" evidence="3">
    <location>
        <begin position="9"/>
        <end position="28"/>
    </location>
</feature>
<keyword evidence="7" id="KW-1185">Reference proteome</keyword>
<dbReference type="FunFam" id="3.30.70.270:FF:000001">
    <property type="entry name" value="Diguanylate cyclase domain protein"/>
    <property type="match status" value="1"/>
</dbReference>
<reference evidence="6 7" key="1">
    <citation type="submission" date="2019-03" db="EMBL/GenBank/DDBJ databases">
        <title>Genomic Encyclopedia of Type Strains, Phase IV (KMG-IV): sequencing the most valuable type-strain genomes for metagenomic binning, comparative biology and taxonomic classification.</title>
        <authorList>
            <person name="Goeker M."/>
        </authorList>
    </citation>
    <scope>NUCLEOTIDE SEQUENCE [LARGE SCALE GENOMIC DNA]</scope>
    <source>
        <strain evidence="6 7">DSM 100309</strain>
    </source>
</reference>
<dbReference type="Pfam" id="PF00990">
    <property type="entry name" value="GGDEF"/>
    <property type="match status" value="1"/>
</dbReference>
<dbReference type="EC" id="2.7.7.65" evidence="1"/>
<dbReference type="PROSITE" id="PS50887">
    <property type="entry name" value="GGDEF"/>
    <property type="match status" value="1"/>
</dbReference>
<dbReference type="SUPFAM" id="SSF158472">
    <property type="entry name" value="HAMP domain-like"/>
    <property type="match status" value="1"/>
</dbReference>
<dbReference type="OrthoDB" id="9813903at2"/>
<name>A0A4V2W0Q5_9PROT</name>
<keyword evidence="3" id="KW-0812">Transmembrane</keyword>
<dbReference type="PROSITE" id="PS50885">
    <property type="entry name" value="HAMP"/>
    <property type="match status" value="1"/>
</dbReference>
<evidence type="ECO:0000256" key="2">
    <source>
        <dbReference type="ARBA" id="ARBA00034247"/>
    </source>
</evidence>
<dbReference type="PANTHER" id="PTHR45138">
    <property type="entry name" value="REGULATORY COMPONENTS OF SENSORY TRANSDUCTION SYSTEM"/>
    <property type="match status" value="1"/>
</dbReference>
<feature type="domain" description="HAMP" evidence="4">
    <location>
        <begin position="204"/>
        <end position="256"/>
    </location>
</feature>
<dbReference type="RefSeq" id="WP_124946883.1">
    <property type="nucleotide sequence ID" value="NZ_BHVT01000047.1"/>
</dbReference>
<sequence length="448" mass="49948">MNLSIKYKVAVPIVMLAIMLIFIGWLAICAQQRIVNINTKLTERFHEIEEVHGIDVAAGKLLQLHLGFINTRNQVYKEATQSELSRMDELVKELARMASTNSKERSLLQALLPHMREINILSGNIFASIPADYQDSVRLLNDMATHHLAPMSALLLEWHTDEVGEVDELNRQSEIQLHEFLQSLILLLVISIFLLVFAAWLNNTVLIKPLLAISRSTAGLAAGDLKQKIHIYSNDEIGSMACSINAMAESLDKLYAELRTIANTDQLSGMLNRHSLESVMAYELSRLKRAATSMAVVLLDIDHFKRINDTYGHTVGDQVIRMVAGICARTLRQSDYSFRYGGEEFLLLLGATGVEHPQMAIDRLRDEIVRASLSVDGKEIRVTASFGIACYPSDGEDQASLIQCADEALYAAKQNGRNCSVAYHTLKRPKLDNREMPSDCDSEAAPPL</sequence>
<feature type="domain" description="GGDEF" evidence="5">
    <location>
        <begin position="292"/>
        <end position="425"/>
    </location>
</feature>
<keyword evidence="3" id="KW-0472">Membrane</keyword>
<dbReference type="AlphaFoldDB" id="A0A4V2W0Q5"/>
<evidence type="ECO:0000259" key="5">
    <source>
        <dbReference type="PROSITE" id="PS50887"/>
    </source>
</evidence>
<dbReference type="InterPro" id="IPR050469">
    <property type="entry name" value="Diguanylate_Cyclase"/>
</dbReference>
<dbReference type="PANTHER" id="PTHR45138:SF9">
    <property type="entry name" value="DIGUANYLATE CYCLASE DGCM-RELATED"/>
    <property type="match status" value="1"/>
</dbReference>
<dbReference type="EMBL" id="SMCO01000034">
    <property type="protein sequence ID" value="TCV79182.1"/>
    <property type="molecule type" value="Genomic_DNA"/>
</dbReference>
<feature type="transmembrane region" description="Helical" evidence="3">
    <location>
        <begin position="180"/>
        <end position="201"/>
    </location>
</feature>
<evidence type="ECO:0000256" key="1">
    <source>
        <dbReference type="ARBA" id="ARBA00012528"/>
    </source>
</evidence>
<dbReference type="InterPro" id="IPR029787">
    <property type="entry name" value="Nucleotide_cyclase"/>
</dbReference>
<keyword evidence="3" id="KW-1133">Transmembrane helix</keyword>
<dbReference type="InterPro" id="IPR000160">
    <property type="entry name" value="GGDEF_dom"/>
</dbReference>
<dbReference type="GO" id="GO:0007165">
    <property type="term" value="P:signal transduction"/>
    <property type="evidence" value="ECO:0007669"/>
    <property type="project" value="InterPro"/>
</dbReference>
<evidence type="ECO:0000256" key="3">
    <source>
        <dbReference type="SAM" id="Phobius"/>
    </source>
</evidence>
<dbReference type="CDD" id="cd01949">
    <property type="entry name" value="GGDEF"/>
    <property type="match status" value="1"/>
</dbReference>
<dbReference type="SMART" id="SM00304">
    <property type="entry name" value="HAMP"/>
    <property type="match status" value="1"/>
</dbReference>
<dbReference type="Proteomes" id="UP000295367">
    <property type="component" value="Unassembled WGS sequence"/>
</dbReference>
<dbReference type="SUPFAM" id="SSF55073">
    <property type="entry name" value="Nucleotide cyclase"/>
    <property type="match status" value="1"/>
</dbReference>
<dbReference type="SMART" id="SM00267">
    <property type="entry name" value="GGDEF"/>
    <property type="match status" value="1"/>
</dbReference>
<protein>
    <recommendedName>
        <fullName evidence="1">diguanylate cyclase</fullName>
        <ecNumber evidence="1">2.7.7.65</ecNumber>
    </recommendedName>
</protein>
<dbReference type="Pfam" id="PF00672">
    <property type="entry name" value="HAMP"/>
    <property type="match status" value="1"/>
</dbReference>
<evidence type="ECO:0000259" key="4">
    <source>
        <dbReference type="PROSITE" id="PS50885"/>
    </source>
</evidence>
<proteinExistence type="predicted"/>
<comment type="caution">
    <text evidence="6">The sequence shown here is derived from an EMBL/GenBank/DDBJ whole genome shotgun (WGS) entry which is preliminary data.</text>
</comment>
<dbReference type="CDD" id="cd06225">
    <property type="entry name" value="HAMP"/>
    <property type="match status" value="1"/>
</dbReference>
<dbReference type="NCBIfam" id="TIGR00254">
    <property type="entry name" value="GGDEF"/>
    <property type="match status" value="1"/>
</dbReference>
<dbReference type="Gene3D" id="3.30.70.270">
    <property type="match status" value="1"/>
</dbReference>
<dbReference type="GO" id="GO:0016020">
    <property type="term" value="C:membrane"/>
    <property type="evidence" value="ECO:0007669"/>
    <property type="project" value="InterPro"/>
</dbReference>
<organism evidence="6 7">
    <name type="scientific">Sulfurirhabdus autotrophica</name>
    <dbReference type="NCBI Taxonomy" id="1706046"/>
    <lineage>
        <taxon>Bacteria</taxon>
        <taxon>Pseudomonadati</taxon>
        <taxon>Pseudomonadota</taxon>
        <taxon>Betaproteobacteria</taxon>
        <taxon>Nitrosomonadales</taxon>
        <taxon>Sulfuricellaceae</taxon>
        <taxon>Sulfurirhabdus</taxon>
    </lineage>
</organism>
<evidence type="ECO:0000313" key="6">
    <source>
        <dbReference type="EMBL" id="TCV79182.1"/>
    </source>
</evidence>
<dbReference type="InterPro" id="IPR003660">
    <property type="entry name" value="HAMP_dom"/>
</dbReference>
<comment type="catalytic activity">
    <reaction evidence="2">
        <text>2 GTP = 3',3'-c-di-GMP + 2 diphosphate</text>
        <dbReference type="Rhea" id="RHEA:24898"/>
        <dbReference type="ChEBI" id="CHEBI:33019"/>
        <dbReference type="ChEBI" id="CHEBI:37565"/>
        <dbReference type="ChEBI" id="CHEBI:58805"/>
        <dbReference type="EC" id="2.7.7.65"/>
    </reaction>
</comment>
<dbReference type="InterPro" id="IPR043128">
    <property type="entry name" value="Rev_trsase/Diguanyl_cyclase"/>
</dbReference>
<dbReference type="GO" id="GO:0052621">
    <property type="term" value="F:diguanylate cyclase activity"/>
    <property type="evidence" value="ECO:0007669"/>
    <property type="project" value="UniProtKB-EC"/>
</dbReference>